<evidence type="ECO:0000313" key="1">
    <source>
        <dbReference type="EMBL" id="CAK5080323.1"/>
    </source>
</evidence>
<comment type="caution">
    <text evidence="1">The sequence shown here is derived from an EMBL/GenBank/DDBJ whole genome shotgun (WGS) entry which is preliminary data.</text>
</comment>
<sequence length="186" mass="21249">MEGCKCIYTPNCSQINIQIEFPIISVYFLDSSKTIIIRCNDLTKTKFALFKFFFYKIVNNELKLIKDYDPMPNEIYNTSQSFKCCKCLNENGSSALLLGTSFGNIYTIWASPSTFNFSFNFQNTALSKVEELKTQQNRSITDISINSLNENKIVLLFNNFIIIVFDNAKNVVLNKIVVSCAITVIF</sequence>
<reference evidence="1" key="1">
    <citation type="submission" date="2023-11" db="EMBL/GenBank/DDBJ databases">
        <authorList>
            <person name="Poullet M."/>
        </authorList>
    </citation>
    <scope>NUCLEOTIDE SEQUENCE</scope>
    <source>
        <strain evidence="1">E1834</strain>
    </source>
</reference>
<accession>A0ACB0ZN62</accession>
<dbReference type="Proteomes" id="UP001497535">
    <property type="component" value="Unassembled WGS sequence"/>
</dbReference>
<dbReference type="EMBL" id="CAVMJV010000041">
    <property type="protein sequence ID" value="CAK5080323.1"/>
    <property type="molecule type" value="Genomic_DNA"/>
</dbReference>
<proteinExistence type="predicted"/>
<gene>
    <name evidence="1" type="ORF">MENTE1834_LOCUS27488</name>
</gene>
<protein>
    <submittedName>
        <fullName evidence="1">Uncharacterized protein</fullName>
    </submittedName>
</protein>
<name>A0ACB0ZN62_MELEN</name>
<keyword evidence="2" id="KW-1185">Reference proteome</keyword>
<organism evidence="1 2">
    <name type="scientific">Meloidogyne enterolobii</name>
    <name type="common">Root-knot nematode worm</name>
    <name type="synonym">Meloidogyne mayaguensis</name>
    <dbReference type="NCBI Taxonomy" id="390850"/>
    <lineage>
        <taxon>Eukaryota</taxon>
        <taxon>Metazoa</taxon>
        <taxon>Ecdysozoa</taxon>
        <taxon>Nematoda</taxon>
        <taxon>Chromadorea</taxon>
        <taxon>Rhabditida</taxon>
        <taxon>Tylenchina</taxon>
        <taxon>Tylenchomorpha</taxon>
        <taxon>Tylenchoidea</taxon>
        <taxon>Meloidogynidae</taxon>
        <taxon>Meloidogyninae</taxon>
        <taxon>Meloidogyne</taxon>
    </lineage>
</organism>
<evidence type="ECO:0000313" key="2">
    <source>
        <dbReference type="Proteomes" id="UP001497535"/>
    </source>
</evidence>